<proteinExistence type="predicted"/>
<dbReference type="EMBL" id="JARKIE010000111">
    <property type="protein sequence ID" value="KAJ7683074.1"/>
    <property type="molecule type" value="Genomic_DNA"/>
</dbReference>
<accession>A0AAD7D8R3</accession>
<evidence type="ECO:0000313" key="3">
    <source>
        <dbReference type="Proteomes" id="UP001221757"/>
    </source>
</evidence>
<protein>
    <submittedName>
        <fullName evidence="2">Uncharacterized protein</fullName>
    </submittedName>
</protein>
<sequence>MHPLKLGHLDDACMHPVGSSTCLGSFFPMVESMCKGFPVFGSHPPVLANDAKAALQHEYYLQSNQHRIKWLLKKEKVVALSSEKKLQPKKKKFRPSHKKVPARHPRP</sequence>
<evidence type="ECO:0000256" key="1">
    <source>
        <dbReference type="SAM" id="MobiDB-lite"/>
    </source>
</evidence>
<keyword evidence="3" id="KW-1185">Reference proteome</keyword>
<dbReference type="AlphaFoldDB" id="A0AAD7D8R3"/>
<feature type="region of interest" description="Disordered" evidence="1">
    <location>
        <begin position="82"/>
        <end position="107"/>
    </location>
</feature>
<name>A0AAD7D8R3_MYCRO</name>
<organism evidence="2 3">
    <name type="scientific">Mycena rosella</name>
    <name type="common">Pink bonnet</name>
    <name type="synonym">Agaricus rosellus</name>
    <dbReference type="NCBI Taxonomy" id="1033263"/>
    <lineage>
        <taxon>Eukaryota</taxon>
        <taxon>Fungi</taxon>
        <taxon>Dikarya</taxon>
        <taxon>Basidiomycota</taxon>
        <taxon>Agaricomycotina</taxon>
        <taxon>Agaricomycetes</taxon>
        <taxon>Agaricomycetidae</taxon>
        <taxon>Agaricales</taxon>
        <taxon>Marasmiineae</taxon>
        <taxon>Mycenaceae</taxon>
        <taxon>Mycena</taxon>
    </lineage>
</organism>
<reference evidence="2" key="1">
    <citation type="submission" date="2023-03" db="EMBL/GenBank/DDBJ databases">
        <title>Massive genome expansion in bonnet fungi (Mycena s.s.) driven by repeated elements and novel gene families across ecological guilds.</title>
        <authorList>
            <consortium name="Lawrence Berkeley National Laboratory"/>
            <person name="Harder C.B."/>
            <person name="Miyauchi S."/>
            <person name="Viragh M."/>
            <person name="Kuo A."/>
            <person name="Thoen E."/>
            <person name="Andreopoulos B."/>
            <person name="Lu D."/>
            <person name="Skrede I."/>
            <person name="Drula E."/>
            <person name="Henrissat B."/>
            <person name="Morin E."/>
            <person name="Kohler A."/>
            <person name="Barry K."/>
            <person name="LaButti K."/>
            <person name="Morin E."/>
            <person name="Salamov A."/>
            <person name="Lipzen A."/>
            <person name="Mereny Z."/>
            <person name="Hegedus B."/>
            <person name="Baldrian P."/>
            <person name="Stursova M."/>
            <person name="Weitz H."/>
            <person name="Taylor A."/>
            <person name="Grigoriev I.V."/>
            <person name="Nagy L.G."/>
            <person name="Martin F."/>
            <person name="Kauserud H."/>
        </authorList>
    </citation>
    <scope>NUCLEOTIDE SEQUENCE</scope>
    <source>
        <strain evidence="2">CBHHK067</strain>
    </source>
</reference>
<dbReference type="Proteomes" id="UP001221757">
    <property type="component" value="Unassembled WGS sequence"/>
</dbReference>
<evidence type="ECO:0000313" key="2">
    <source>
        <dbReference type="EMBL" id="KAJ7683074.1"/>
    </source>
</evidence>
<feature type="compositionally biased region" description="Basic residues" evidence="1">
    <location>
        <begin position="87"/>
        <end position="107"/>
    </location>
</feature>
<comment type="caution">
    <text evidence="2">The sequence shown here is derived from an EMBL/GenBank/DDBJ whole genome shotgun (WGS) entry which is preliminary data.</text>
</comment>
<gene>
    <name evidence="2" type="ORF">B0H17DRAFT_1137937</name>
</gene>